<name>T1H6R5_MEGSC</name>
<organism evidence="1 2">
    <name type="scientific">Megaselia scalaris</name>
    <name type="common">Humpbacked fly</name>
    <name type="synonym">Phora scalaris</name>
    <dbReference type="NCBI Taxonomy" id="36166"/>
    <lineage>
        <taxon>Eukaryota</taxon>
        <taxon>Metazoa</taxon>
        <taxon>Ecdysozoa</taxon>
        <taxon>Arthropoda</taxon>
        <taxon>Hexapoda</taxon>
        <taxon>Insecta</taxon>
        <taxon>Pterygota</taxon>
        <taxon>Neoptera</taxon>
        <taxon>Endopterygota</taxon>
        <taxon>Diptera</taxon>
        <taxon>Brachycera</taxon>
        <taxon>Muscomorpha</taxon>
        <taxon>Platypezoidea</taxon>
        <taxon>Phoridae</taxon>
        <taxon>Megaseliini</taxon>
        <taxon>Megaselia</taxon>
    </lineage>
</organism>
<sequence>MLDIALLTANLLN</sequence>
<dbReference type="Proteomes" id="UP000015102">
    <property type="component" value="Unassembled WGS sequence"/>
</dbReference>
<dbReference type="HOGENOM" id="CLU_3436030_0_0_1"/>
<accession>T1H6R5</accession>
<proteinExistence type="predicted"/>
<keyword evidence="2" id="KW-1185">Reference proteome</keyword>
<dbReference type="EnsemblMetazoa" id="MESCA012398-RA">
    <property type="protein sequence ID" value="MESCA012398-PA"/>
    <property type="gene ID" value="MESCA012398"/>
</dbReference>
<reference evidence="2" key="1">
    <citation type="submission" date="2013-02" db="EMBL/GenBank/DDBJ databases">
        <authorList>
            <person name="Hughes D."/>
        </authorList>
    </citation>
    <scope>NUCLEOTIDE SEQUENCE</scope>
    <source>
        <strain>Durham</strain>
        <strain evidence="2">NC isolate 2 -- Noor lab</strain>
    </source>
</reference>
<reference evidence="1" key="2">
    <citation type="submission" date="2015-06" db="UniProtKB">
        <authorList>
            <consortium name="EnsemblMetazoa"/>
        </authorList>
    </citation>
    <scope>IDENTIFICATION</scope>
</reference>
<evidence type="ECO:0000313" key="2">
    <source>
        <dbReference type="Proteomes" id="UP000015102"/>
    </source>
</evidence>
<protein>
    <submittedName>
        <fullName evidence="1">Uncharacterized protein</fullName>
    </submittedName>
</protein>
<evidence type="ECO:0000313" key="1">
    <source>
        <dbReference type="EnsemblMetazoa" id="MESCA012398-PA"/>
    </source>
</evidence>